<protein>
    <submittedName>
        <fullName evidence="1">Uncharacterized protein</fullName>
    </submittedName>
</protein>
<accession>G0UT03</accession>
<evidence type="ECO:0000313" key="1">
    <source>
        <dbReference type="EMBL" id="CCC92516.1"/>
    </source>
</evidence>
<proteinExistence type="predicted"/>
<organism evidence="1">
    <name type="scientific">Trypanosoma congolense (strain IL3000)</name>
    <dbReference type="NCBI Taxonomy" id="1068625"/>
    <lineage>
        <taxon>Eukaryota</taxon>
        <taxon>Discoba</taxon>
        <taxon>Euglenozoa</taxon>
        <taxon>Kinetoplastea</taxon>
        <taxon>Metakinetoplastina</taxon>
        <taxon>Trypanosomatida</taxon>
        <taxon>Trypanosomatidae</taxon>
        <taxon>Trypanosoma</taxon>
        <taxon>Nannomonas</taxon>
    </lineage>
</organism>
<reference evidence="1" key="1">
    <citation type="journal article" date="2012" name="Proc. Natl. Acad. Sci. U.S.A.">
        <title>Antigenic diversity is generated by distinct evolutionary mechanisms in African trypanosome species.</title>
        <authorList>
            <person name="Jackson A.P."/>
            <person name="Berry A."/>
            <person name="Aslett M."/>
            <person name="Allison H.C."/>
            <person name="Burton P."/>
            <person name="Vavrova-Anderson J."/>
            <person name="Brown R."/>
            <person name="Browne H."/>
            <person name="Corton N."/>
            <person name="Hauser H."/>
            <person name="Gamble J."/>
            <person name="Gilderthorp R."/>
            <person name="Marcello L."/>
            <person name="McQuillan J."/>
            <person name="Otto T.D."/>
            <person name="Quail M.A."/>
            <person name="Sanders M.J."/>
            <person name="van Tonder A."/>
            <person name="Ginger M.L."/>
            <person name="Field M.C."/>
            <person name="Barry J.D."/>
            <person name="Hertz-Fowler C."/>
            <person name="Berriman M."/>
        </authorList>
    </citation>
    <scope>NUCLEOTIDE SEQUENCE</scope>
    <source>
        <strain evidence="1">IL3000</strain>
    </source>
</reference>
<dbReference type="EMBL" id="HE575321">
    <property type="protein sequence ID" value="CCC92516.1"/>
    <property type="molecule type" value="Genomic_DNA"/>
</dbReference>
<sequence>MRALPKVVPRVLLPEEVDVTAVSWTVFINFMLARKSNSSRAPTGRLSRSTLSSCIWHLTGRYPFVGNSQRKGGRCLTYRGLCPVPPAGRGRWYTLINAPACLLELP</sequence>
<gene>
    <name evidence="1" type="ORF">TCIL3000_8_7450</name>
</gene>
<name>G0UT03_TRYCI</name>
<dbReference type="AlphaFoldDB" id="G0UT03"/>